<accession>A0A1H9W6W8</accession>
<evidence type="ECO:0008006" key="5">
    <source>
        <dbReference type="Google" id="ProtNLM"/>
    </source>
</evidence>
<evidence type="ECO:0000256" key="2">
    <source>
        <dbReference type="SAM" id="SignalP"/>
    </source>
</evidence>
<feature type="chain" id="PRO_5038923941" description="Lipoprotein" evidence="2">
    <location>
        <begin position="35"/>
        <end position="276"/>
    </location>
</feature>
<evidence type="ECO:0000313" key="4">
    <source>
        <dbReference type="Proteomes" id="UP000199019"/>
    </source>
</evidence>
<sequence>MRGMSAMPRRARRTRAGLSGLACLALGVSLAATASLGGCGVVDRVMATPTITAVPSQPDAVTPTVPVPGASGATDAGTSTAGASTTPTSRSAPVPPKRPAAGGIEPTERLVVVDSLDIGFAAPTLFMEIDPEKYFKDSGALDELAKGMGISPDSLRNGVLNQVDRMVVGRADDGRTASIVVARLPLDALPTDAAIRREITGMLGGTVTAVKRVATAAGPVVRVDYRVGPQKYRQYGEQQYLETPDGAIASVTVTAFSAAESQRMGARVLKTLRTIE</sequence>
<name>A0A1H9W6W8_9MICO</name>
<feature type="compositionally biased region" description="Low complexity" evidence="1">
    <location>
        <begin position="68"/>
        <end position="92"/>
    </location>
</feature>
<organism evidence="3 4">
    <name type="scientific">Pedococcus cremeus</name>
    <dbReference type="NCBI Taxonomy" id="587636"/>
    <lineage>
        <taxon>Bacteria</taxon>
        <taxon>Bacillati</taxon>
        <taxon>Actinomycetota</taxon>
        <taxon>Actinomycetes</taxon>
        <taxon>Micrococcales</taxon>
        <taxon>Intrasporangiaceae</taxon>
        <taxon>Pedococcus</taxon>
    </lineage>
</organism>
<evidence type="ECO:0000313" key="3">
    <source>
        <dbReference type="EMBL" id="SES29223.1"/>
    </source>
</evidence>
<dbReference type="AlphaFoldDB" id="A0A1H9W6W8"/>
<evidence type="ECO:0000256" key="1">
    <source>
        <dbReference type="SAM" id="MobiDB-lite"/>
    </source>
</evidence>
<keyword evidence="4" id="KW-1185">Reference proteome</keyword>
<gene>
    <name evidence="3" type="ORF">SAMN05216199_2798</name>
</gene>
<proteinExistence type="predicted"/>
<reference evidence="4" key="1">
    <citation type="submission" date="2016-10" db="EMBL/GenBank/DDBJ databases">
        <authorList>
            <person name="Varghese N."/>
            <person name="Submissions S."/>
        </authorList>
    </citation>
    <scope>NUCLEOTIDE SEQUENCE [LARGE SCALE GENOMIC DNA]</scope>
    <source>
        <strain evidence="4">CGMCC 1.6963</strain>
    </source>
</reference>
<dbReference type="Proteomes" id="UP000199019">
    <property type="component" value="Unassembled WGS sequence"/>
</dbReference>
<feature type="region of interest" description="Disordered" evidence="1">
    <location>
        <begin position="54"/>
        <end position="103"/>
    </location>
</feature>
<protein>
    <recommendedName>
        <fullName evidence="5">Lipoprotein</fullName>
    </recommendedName>
</protein>
<keyword evidence="2" id="KW-0732">Signal</keyword>
<feature type="signal peptide" evidence="2">
    <location>
        <begin position="1"/>
        <end position="34"/>
    </location>
</feature>
<dbReference type="EMBL" id="FOHB01000004">
    <property type="protein sequence ID" value="SES29223.1"/>
    <property type="molecule type" value="Genomic_DNA"/>
</dbReference>